<evidence type="ECO:0000256" key="6">
    <source>
        <dbReference type="SAM" id="Phobius"/>
    </source>
</evidence>
<evidence type="ECO:0000259" key="7">
    <source>
        <dbReference type="PROSITE" id="PS50109"/>
    </source>
</evidence>
<dbReference type="PANTHER" id="PTHR43047:SF72">
    <property type="entry name" value="OSMOSENSING HISTIDINE PROTEIN KINASE SLN1"/>
    <property type="match status" value="1"/>
</dbReference>
<dbReference type="CDD" id="cd00075">
    <property type="entry name" value="HATPase"/>
    <property type="match status" value="1"/>
</dbReference>
<evidence type="ECO:0000256" key="2">
    <source>
        <dbReference type="ARBA" id="ARBA00012438"/>
    </source>
</evidence>
<dbReference type="InterPro" id="IPR035965">
    <property type="entry name" value="PAS-like_dom_sf"/>
</dbReference>
<evidence type="ECO:0000256" key="4">
    <source>
        <dbReference type="ARBA" id="ARBA00022679"/>
    </source>
</evidence>
<proteinExistence type="predicted"/>
<dbReference type="Gene3D" id="1.10.287.130">
    <property type="match status" value="1"/>
</dbReference>
<dbReference type="Pfam" id="PF12860">
    <property type="entry name" value="PAS_7"/>
    <property type="match status" value="2"/>
</dbReference>
<comment type="catalytic activity">
    <reaction evidence="1">
        <text>ATP + protein L-histidine = ADP + protein N-phospho-L-histidine.</text>
        <dbReference type="EC" id="2.7.13.3"/>
    </reaction>
</comment>
<keyword evidence="6" id="KW-0472">Membrane</keyword>
<dbReference type="InterPro" id="IPR004358">
    <property type="entry name" value="Sig_transdc_His_kin-like_C"/>
</dbReference>
<dbReference type="InterPro" id="IPR003661">
    <property type="entry name" value="HisK_dim/P_dom"/>
</dbReference>
<dbReference type="Proteomes" id="UP001549291">
    <property type="component" value="Unassembled WGS sequence"/>
</dbReference>
<gene>
    <name evidence="8" type="ORF">ABIF63_000878</name>
</gene>
<dbReference type="Pfam" id="PF00512">
    <property type="entry name" value="HisKA"/>
    <property type="match status" value="1"/>
</dbReference>
<dbReference type="InterPro" id="IPR000014">
    <property type="entry name" value="PAS"/>
</dbReference>
<protein>
    <recommendedName>
        <fullName evidence="2">histidine kinase</fullName>
        <ecNumber evidence="2">2.7.13.3</ecNumber>
    </recommendedName>
</protein>
<dbReference type="PANTHER" id="PTHR43047">
    <property type="entry name" value="TWO-COMPONENT HISTIDINE PROTEIN KINASE"/>
    <property type="match status" value="1"/>
</dbReference>
<dbReference type="SMART" id="SM00091">
    <property type="entry name" value="PAS"/>
    <property type="match status" value="3"/>
</dbReference>
<keyword evidence="3" id="KW-0597">Phosphoprotein</keyword>
<dbReference type="InterPro" id="IPR003594">
    <property type="entry name" value="HATPase_dom"/>
</dbReference>
<dbReference type="InterPro" id="IPR036097">
    <property type="entry name" value="HisK_dim/P_sf"/>
</dbReference>
<dbReference type="SUPFAM" id="SSF55785">
    <property type="entry name" value="PYP-like sensor domain (PAS domain)"/>
    <property type="match status" value="1"/>
</dbReference>
<reference evidence="8 9" key="1">
    <citation type="submission" date="2024-06" db="EMBL/GenBank/DDBJ databases">
        <title>Genomic Encyclopedia of Type Strains, Phase V (KMG-V): Genome sequencing to study the core and pangenomes of soil and plant-associated prokaryotes.</title>
        <authorList>
            <person name="Whitman W."/>
        </authorList>
    </citation>
    <scope>NUCLEOTIDE SEQUENCE [LARGE SCALE GENOMIC DNA]</scope>
    <source>
        <strain evidence="8 9">USDA 160</strain>
    </source>
</reference>
<keyword evidence="4" id="KW-0808">Transferase</keyword>
<keyword evidence="9" id="KW-1185">Reference proteome</keyword>
<dbReference type="InterPro" id="IPR005467">
    <property type="entry name" value="His_kinase_dom"/>
</dbReference>
<evidence type="ECO:0000256" key="3">
    <source>
        <dbReference type="ARBA" id="ARBA00022553"/>
    </source>
</evidence>
<dbReference type="EMBL" id="JBEPTQ010000002">
    <property type="protein sequence ID" value="MET4716772.1"/>
    <property type="molecule type" value="Genomic_DNA"/>
</dbReference>
<dbReference type="EC" id="2.7.13.3" evidence="2"/>
<keyword evidence="5 8" id="KW-0418">Kinase</keyword>
<dbReference type="InterPro" id="IPR036890">
    <property type="entry name" value="HATPase_C_sf"/>
</dbReference>
<dbReference type="SMART" id="SM00387">
    <property type="entry name" value="HATPase_c"/>
    <property type="match status" value="1"/>
</dbReference>
<dbReference type="Gene3D" id="3.30.565.10">
    <property type="entry name" value="Histidine kinase-like ATPase, C-terminal domain"/>
    <property type="match status" value="1"/>
</dbReference>
<keyword evidence="6" id="KW-1133">Transmembrane helix</keyword>
<keyword evidence="6" id="KW-0812">Transmembrane</keyword>
<dbReference type="Gene3D" id="3.30.450.20">
    <property type="entry name" value="PAS domain"/>
    <property type="match status" value="1"/>
</dbReference>
<organism evidence="8 9">
    <name type="scientific">Bradyrhizobium japonicum</name>
    <dbReference type="NCBI Taxonomy" id="375"/>
    <lineage>
        <taxon>Bacteria</taxon>
        <taxon>Pseudomonadati</taxon>
        <taxon>Pseudomonadota</taxon>
        <taxon>Alphaproteobacteria</taxon>
        <taxon>Hyphomicrobiales</taxon>
        <taxon>Nitrobacteraceae</taxon>
        <taxon>Bradyrhizobium</taxon>
    </lineage>
</organism>
<evidence type="ECO:0000313" key="8">
    <source>
        <dbReference type="EMBL" id="MET4716772.1"/>
    </source>
</evidence>
<evidence type="ECO:0000256" key="5">
    <source>
        <dbReference type="ARBA" id="ARBA00022777"/>
    </source>
</evidence>
<dbReference type="SUPFAM" id="SSF47384">
    <property type="entry name" value="Homodimeric domain of signal transducing histidine kinase"/>
    <property type="match status" value="1"/>
</dbReference>
<dbReference type="PROSITE" id="PS50109">
    <property type="entry name" value="HIS_KIN"/>
    <property type="match status" value="1"/>
</dbReference>
<feature type="domain" description="Histidine kinase" evidence="7">
    <location>
        <begin position="633"/>
        <end position="850"/>
    </location>
</feature>
<evidence type="ECO:0000313" key="9">
    <source>
        <dbReference type="Proteomes" id="UP001549291"/>
    </source>
</evidence>
<dbReference type="CDD" id="cd00082">
    <property type="entry name" value="HisKA"/>
    <property type="match status" value="1"/>
</dbReference>
<dbReference type="Pfam" id="PF02518">
    <property type="entry name" value="HATPase_c"/>
    <property type="match status" value="1"/>
</dbReference>
<accession>A0ABV2RKF5</accession>
<sequence length="858" mass="93863">MGVLSFDSRATGVAARKFVRSGATMSGVIVSMRRTLLSCTSLARNGLLGGALAALLPAAPAEAADLVDTLSIMLDFNRQELAVLATALALLGFSVVAAILLMRTRVRTANNEARLRARIGELQLQSDRFGALLFAEPQILISWPAGDNRAQISGDISMVLPRDSSPQRVLAFGTWLPPEPALQMDHAVDALRDRGDGFQLTLTTAHGHTLEAIGRAIGGQAIVRIRELSGLRRDLAETNLRYKALADETEMLRGFAAAAPWPIWAKAENGALSYANPAYVRATEASSVTDAQQRKLELLDSADRTAMERGLKDAASFTSRLPIVIGGERRIYDVRAVNVGSGKVGVAIDASEADGLSSALVRMAEAHRRTLDQLSSGVAVFDGHRRLAFYNDSYRRLWDFDRIFLDANPDDSSVLDQLRAARKLPEQPDFRAWKAKLHEAYRAVETAKDTWYLPDGRALSVVTTPNPEGGVTYLFDDVTESLELARRFDGMIRVQRETLDSLAEGVAVFGSNGRAQLFNPAFVRMWKLSSDAMRDEPHIQTVEGWCHQLFDDPVVWRQIREAVTSIESRADVPLKLERKDGSVLDGMIRPLHDGATMLTFQDITDTENVERALRERNEALEAADQMKVDFVHHVSYELRSPLTTIIGFAHFLSDPSTGPLTPKQAEYLDYVTKSTNALLALTNNILDLATIDAGAMKLELGPVDVSKAIELAAEGIQDRLATDRIRLKVEIAPDIGSFVGDEKRVVQVLYNLLANAVGFSPQDSTVGISARRTERSVVFTVTDSGPGIPADMKDKVFNWFESRSQGSRHRGAGLGLSLVRSFVELHGGKVRVDSIVGRGTVVICDFPTDQAAHRDAAE</sequence>
<evidence type="ECO:0000256" key="1">
    <source>
        <dbReference type="ARBA" id="ARBA00000085"/>
    </source>
</evidence>
<dbReference type="GO" id="GO:0016301">
    <property type="term" value="F:kinase activity"/>
    <property type="evidence" value="ECO:0007669"/>
    <property type="project" value="UniProtKB-KW"/>
</dbReference>
<dbReference type="SMART" id="SM00388">
    <property type="entry name" value="HisKA"/>
    <property type="match status" value="1"/>
</dbReference>
<dbReference type="SUPFAM" id="SSF55874">
    <property type="entry name" value="ATPase domain of HSP90 chaperone/DNA topoisomerase II/histidine kinase"/>
    <property type="match status" value="1"/>
</dbReference>
<comment type="caution">
    <text evidence="8">The sequence shown here is derived from an EMBL/GenBank/DDBJ whole genome shotgun (WGS) entry which is preliminary data.</text>
</comment>
<name>A0ABV2RKF5_BRAJP</name>
<dbReference type="PRINTS" id="PR00344">
    <property type="entry name" value="BCTRLSENSOR"/>
</dbReference>
<feature type="transmembrane region" description="Helical" evidence="6">
    <location>
        <begin position="82"/>
        <end position="102"/>
    </location>
</feature>